<reference evidence="9" key="1">
    <citation type="submission" date="2021-01" db="EMBL/GenBank/DDBJ databases">
        <authorList>
            <person name="Corre E."/>
            <person name="Pelletier E."/>
            <person name="Niang G."/>
            <person name="Scheremetjew M."/>
            <person name="Finn R."/>
            <person name="Kale V."/>
            <person name="Holt S."/>
            <person name="Cochrane G."/>
            <person name="Meng A."/>
            <person name="Brown T."/>
            <person name="Cohen L."/>
        </authorList>
    </citation>
    <scope>NUCLEOTIDE SEQUENCE</scope>
    <source>
        <strain evidence="9">CCMP2877</strain>
    </source>
</reference>
<evidence type="ECO:0000313" key="9">
    <source>
        <dbReference type="EMBL" id="CAD9269069.1"/>
    </source>
</evidence>
<evidence type="ECO:0000256" key="1">
    <source>
        <dbReference type="ARBA" id="ARBA00009986"/>
    </source>
</evidence>
<dbReference type="PROSITE" id="PS00687">
    <property type="entry name" value="ALDEHYDE_DEHYDR_GLU"/>
    <property type="match status" value="1"/>
</dbReference>
<dbReference type="SUPFAM" id="SSF53720">
    <property type="entry name" value="ALDH-like"/>
    <property type="match status" value="1"/>
</dbReference>
<dbReference type="InterPro" id="IPR015590">
    <property type="entry name" value="Aldehyde_DH_dom"/>
</dbReference>
<dbReference type="GO" id="GO:0004029">
    <property type="term" value="F:aldehyde dehydrogenase (NAD+) activity"/>
    <property type="evidence" value="ECO:0007669"/>
    <property type="project" value="TreeGrafter"/>
</dbReference>
<dbReference type="InterPro" id="IPR016160">
    <property type="entry name" value="Ald_DH_CS_CYS"/>
</dbReference>
<keyword evidence="7" id="KW-1133">Transmembrane helix</keyword>
<keyword evidence="2 3" id="KW-0560">Oxidoreductase</keyword>
<name>A0A7S1XXS9_9STRA</name>
<keyword evidence="7" id="KW-0812">Transmembrane</keyword>
<proteinExistence type="inferred from homology"/>
<evidence type="ECO:0000256" key="2">
    <source>
        <dbReference type="ARBA" id="ARBA00023002"/>
    </source>
</evidence>
<dbReference type="InterPro" id="IPR016163">
    <property type="entry name" value="Ald_DH_C"/>
</dbReference>
<dbReference type="GO" id="GO:0006081">
    <property type="term" value="P:aldehyde metabolic process"/>
    <property type="evidence" value="ECO:0007669"/>
    <property type="project" value="InterPro"/>
</dbReference>
<dbReference type="InterPro" id="IPR029510">
    <property type="entry name" value="Ald_DH_CS_GLU"/>
</dbReference>
<sequence length="521" mass="57143">MTDAFKAEAGGLHSSLRRRFLAGETRGYEWRRKQLKTLGKLLEEHSDSLIGAIVADLKRPWSEAAMEVKILQREINDALRNLRSWMRPTWHWTHMLVAPAKQEARPEPLGSALVIGPYNYPVNLLISPLIGALSAGCNVMLKPSEISKSCERLFSELIPRYFEREDVCCVTGGVPETTTILALNWDFVFFTGSRKVGKVVASACAQHLTPNVLELGGKAAALVDSSVTSVTEAAKRIVWTKFVNAGQTCMCPDYVICHESVVDELCEELLRWTKTFYGESPKASPDFARLVSPAHARHVVHMLEESDGEVLCGGLDAADEEACYVPPTIIKNPTLGRSAVLSKEIFGPVLPVITFSTFEDSVDKITTIDAEPLALYIFSGSTSVQERYLAQVRSGDAIINDCFVQAGLDGVPFGGVGNSGYGCYHGKASFDAFSYKRGVVHRHGYLDAAVLVPTPGSINIRYPPDNPTRRALLPLLVRYAPALPRFLTLGNLIGVTVLAVLITTFKNGMLKEGLRKAIEYL</sequence>
<dbReference type="PROSITE" id="PS00070">
    <property type="entry name" value="ALDEHYDE_DEHYDR_CYS"/>
    <property type="match status" value="1"/>
</dbReference>
<dbReference type="PANTHER" id="PTHR43570:SF16">
    <property type="entry name" value="ALDEHYDE DEHYDROGENASE TYPE III, ISOFORM Q"/>
    <property type="match status" value="1"/>
</dbReference>
<dbReference type="PIRSF" id="PIRSF036492">
    <property type="entry name" value="ALDH"/>
    <property type="match status" value="1"/>
</dbReference>
<accession>A0A7S1XXS9</accession>
<dbReference type="Pfam" id="PF00171">
    <property type="entry name" value="Aldedh"/>
    <property type="match status" value="1"/>
</dbReference>
<feature type="active site" evidence="4">
    <location>
        <position position="249"/>
    </location>
</feature>
<dbReference type="EMBL" id="HBGJ01043678">
    <property type="protein sequence ID" value="CAD9269069.1"/>
    <property type="molecule type" value="Transcribed_RNA"/>
</dbReference>
<dbReference type="PANTHER" id="PTHR43570">
    <property type="entry name" value="ALDEHYDE DEHYDROGENASE"/>
    <property type="match status" value="1"/>
</dbReference>
<feature type="active site" evidence="4 5">
    <location>
        <position position="214"/>
    </location>
</feature>
<dbReference type="AlphaFoldDB" id="A0A7S1XXS9"/>
<protein>
    <recommendedName>
        <fullName evidence="3">Aldehyde dehydrogenase</fullName>
    </recommendedName>
</protein>
<dbReference type="InterPro" id="IPR016162">
    <property type="entry name" value="Ald_DH_N"/>
</dbReference>
<evidence type="ECO:0000256" key="7">
    <source>
        <dbReference type="SAM" id="Phobius"/>
    </source>
</evidence>
<evidence type="ECO:0000256" key="3">
    <source>
        <dbReference type="PIRNR" id="PIRNR036492"/>
    </source>
</evidence>
<comment type="similarity">
    <text evidence="1 3 6">Belongs to the aldehyde dehydrogenase family.</text>
</comment>
<dbReference type="InterPro" id="IPR016161">
    <property type="entry name" value="Ald_DH/histidinol_DH"/>
</dbReference>
<dbReference type="FunFam" id="3.40.605.10:FF:000004">
    <property type="entry name" value="Aldehyde dehydrogenase"/>
    <property type="match status" value="1"/>
</dbReference>
<dbReference type="CDD" id="cd07087">
    <property type="entry name" value="ALDH_F3-13-14_CALDH-like"/>
    <property type="match status" value="1"/>
</dbReference>
<evidence type="ECO:0000256" key="6">
    <source>
        <dbReference type="RuleBase" id="RU003345"/>
    </source>
</evidence>
<evidence type="ECO:0000256" key="4">
    <source>
        <dbReference type="PIRSR" id="PIRSR036492-1"/>
    </source>
</evidence>
<keyword evidence="7" id="KW-0472">Membrane</keyword>
<organism evidence="9">
    <name type="scientific">Phaeomonas parva</name>
    <dbReference type="NCBI Taxonomy" id="124430"/>
    <lineage>
        <taxon>Eukaryota</taxon>
        <taxon>Sar</taxon>
        <taxon>Stramenopiles</taxon>
        <taxon>Ochrophyta</taxon>
        <taxon>Pinguiophyceae</taxon>
        <taxon>Pinguiochrysidales</taxon>
        <taxon>Pinguiochrysidaceae</taxon>
        <taxon>Phaeomonas</taxon>
    </lineage>
</organism>
<feature type="domain" description="Aldehyde dehydrogenase" evidence="8">
    <location>
        <begin position="30"/>
        <end position="435"/>
    </location>
</feature>
<dbReference type="GO" id="GO:0005737">
    <property type="term" value="C:cytoplasm"/>
    <property type="evidence" value="ECO:0007669"/>
    <property type="project" value="TreeGrafter"/>
</dbReference>
<evidence type="ECO:0000256" key="5">
    <source>
        <dbReference type="PROSITE-ProRule" id="PRU10007"/>
    </source>
</evidence>
<evidence type="ECO:0000259" key="8">
    <source>
        <dbReference type="Pfam" id="PF00171"/>
    </source>
</evidence>
<dbReference type="Gene3D" id="3.40.605.10">
    <property type="entry name" value="Aldehyde Dehydrogenase, Chain A, domain 1"/>
    <property type="match status" value="1"/>
</dbReference>
<gene>
    <name evidence="9" type="ORF">PPAR1163_LOCUS27506</name>
</gene>
<feature type="transmembrane region" description="Helical" evidence="7">
    <location>
        <begin position="486"/>
        <end position="505"/>
    </location>
</feature>
<dbReference type="Gene3D" id="3.40.309.10">
    <property type="entry name" value="Aldehyde Dehydrogenase, Chain A, domain 2"/>
    <property type="match status" value="1"/>
</dbReference>
<dbReference type="InterPro" id="IPR012394">
    <property type="entry name" value="Aldehyde_DH_NAD(P)"/>
</dbReference>